<keyword evidence="5 15" id="KW-0812">Transmembrane</keyword>
<keyword evidence="19" id="KW-1185">Reference proteome</keyword>
<dbReference type="EMBL" id="CAMGYJ010000002">
    <property type="protein sequence ID" value="CAI0382917.1"/>
    <property type="molecule type" value="Genomic_DNA"/>
</dbReference>
<feature type="region of interest" description="Disordered" evidence="14">
    <location>
        <begin position="809"/>
        <end position="834"/>
    </location>
</feature>
<dbReference type="PANTHER" id="PTHR48010">
    <property type="entry name" value="OS05G0588300 PROTEIN"/>
    <property type="match status" value="1"/>
</dbReference>
<protein>
    <recommendedName>
        <fullName evidence="17">Protein kinase domain-containing protein</fullName>
    </recommendedName>
</protein>
<dbReference type="InterPro" id="IPR001245">
    <property type="entry name" value="Ser-Thr/Tyr_kinase_cat_dom"/>
</dbReference>
<feature type="chain" id="PRO_5043482746" description="Protein kinase domain-containing protein" evidence="16">
    <location>
        <begin position="23"/>
        <end position="1154"/>
    </location>
</feature>
<dbReference type="PROSITE" id="PS00108">
    <property type="entry name" value="PROTEIN_KINASE_ST"/>
    <property type="match status" value="1"/>
</dbReference>
<sequence>MATAISLFPFSLLLLLTTTTIAAVVPAAEIQALTAFKLALHDPLGALDDWDPSTPLAPCDWRGVTCSPSNTSSRVTDLRLPHLQLAGGIATQLADLTQLRRLSLHSNSFNGSIPSSLSRCSLLRAVYLQYNSLTGELPASLLANLTNLQIFTVSHNLLSGRVGGGGGGFPVSLRFLDLSSNAFSGEIPSNFSADSELQLVNLSFNEFSGEVPASFGKLQWLEYLWLDSNRLEGTLPSAIANCSSLKQLSAEDNKLRGLIPATIGSIPRLQVLSLSRNELSGSIPSSIFCNVGVGGGNFSAGGLRFVDLGFNALTGIAQPPDGGGGGGGCGGSVLQVIDVHENRINGVFPSWLTNITTLQVVDLSRNFFAGFLPAGIGNLLRLRELRVAGNSFNGSLPSDIAKCTSLQVLDVGDNRFTGEIPSFITGLLGLTTLSLEGNQFSGPVPAGVSNLVELQTMNLSDNALSGDFPVEILSMGNLSALNLGGNTFGGELPSRIGELKGLQVLNLSACGFSGRIPAAIGGLLKLTTLDLSKQNFAGELPIELFGLPSLELVSLDENKLSGNVPEGFSSLVALQHLNLTSNSFSGEIPGTYGFLRSLTALSLSKNNISGEIPEELGNCTSLQVLELRSNRLTGEIPGDISRLSRLNVLDLGQNGLTGEIPVEIEKCSSLSSLLLDGNHISGRIPESLSKLSNLSALDLSSNSLNGQIPANISSIPNLKHLNLSANSLQGEIPEPLASRFDDPSVFSMNGKLCGKPLDKQCPSEKSKKRRKLILFIAVVTGGSLLLAMCCCGYTYSLLRWRKKLREMAAGKKRSPARGSSDRGRGSNGSNNGVGPKLVMFNNKITYAETLEATRNFDEENVLSRGRYGLVFKASYQDGMVLSIRRLPDGIAVEENTFRKESESLGRVKHRNLTVLRGYYAGPPPEVKLLVYDYMPNGNLATLLQEASHQDGHVLNWPMRHLIALGIARGLAFLHSVTMVHGDLKPLNVLFDADFEAHLSEFGLDKLTVSFRPEASSSATAVGTVGYVAPEAVLTAEATRESDVYSFGIVLLEILTGKKPVMFNQEEEDIVKWVKKQLQTGRVSELLEPGLLELDPESSEWEEVLLGVKVGLLCTAPDPVDRPSMTDVVFMLEGCRVGPEIPSSADPTSLPSPVA</sequence>
<organism evidence="18 19">
    <name type="scientific">Linum tenue</name>
    <dbReference type="NCBI Taxonomy" id="586396"/>
    <lineage>
        <taxon>Eukaryota</taxon>
        <taxon>Viridiplantae</taxon>
        <taxon>Streptophyta</taxon>
        <taxon>Embryophyta</taxon>
        <taxon>Tracheophyta</taxon>
        <taxon>Spermatophyta</taxon>
        <taxon>Magnoliopsida</taxon>
        <taxon>eudicotyledons</taxon>
        <taxon>Gunneridae</taxon>
        <taxon>Pentapetalae</taxon>
        <taxon>rosids</taxon>
        <taxon>fabids</taxon>
        <taxon>Malpighiales</taxon>
        <taxon>Linaceae</taxon>
        <taxon>Linum</taxon>
    </lineage>
</organism>
<evidence type="ECO:0000256" key="7">
    <source>
        <dbReference type="ARBA" id="ARBA00022737"/>
    </source>
</evidence>
<evidence type="ECO:0000259" key="17">
    <source>
        <dbReference type="PROSITE" id="PS50011"/>
    </source>
</evidence>
<dbReference type="Gene3D" id="3.30.200.20">
    <property type="entry name" value="Phosphorylase Kinase, domain 1"/>
    <property type="match status" value="1"/>
</dbReference>
<dbReference type="InterPro" id="IPR055414">
    <property type="entry name" value="LRR_R13L4/SHOC2-like"/>
</dbReference>
<keyword evidence="8" id="KW-0547">Nucleotide-binding</keyword>
<dbReference type="SMART" id="SM00369">
    <property type="entry name" value="LRR_TYP"/>
    <property type="match status" value="12"/>
</dbReference>
<dbReference type="GO" id="GO:0005886">
    <property type="term" value="C:plasma membrane"/>
    <property type="evidence" value="ECO:0007669"/>
    <property type="project" value="UniProtKB-SubCell"/>
</dbReference>
<keyword evidence="9" id="KW-0067">ATP-binding</keyword>
<evidence type="ECO:0000256" key="8">
    <source>
        <dbReference type="ARBA" id="ARBA00022741"/>
    </source>
</evidence>
<dbReference type="InterPro" id="IPR011009">
    <property type="entry name" value="Kinase-like_dom_sf"/>
</dbReference>
<comment type="similarity">
    <text evidence="2">Belongs to the protein kinase superfamily. Ser/Thr protein kinase family.</text>
</comment>
<dbReference type="Pfam" id="PF08263">
    <property type="entry name" value="LRRNT_2"/>
    <property type="match status" value="1"/>
</dbReference>
<gene>
    <name evidence="18" type="ORF">LITE_LOCUS3769</name>
</gene>
<dbReference type="InterPro" id="IPR013210">
    <property type="entry name" value="LRR_N_plant-typ"/>
</dbReference>
<evidence type="ECO:0000256" key="5">
    <source>
        <dbReference type="ARBA" id="ARBA00022692"/>
    </source>
</evidence>
<dbReference type="SMART" id="SM00220">
    <property type="entry name" value="S_TKc"/>
    <property type="match status" value="1"/>
</dbReference>
<dbReference type="FunFam" id="3.80.10.10:FF:000299">
    <property type="entry name" value="Piriformospora indica-insensitive protein 2"/>
    <property type="match status" value="1"/>
</dbReference>
<evidence type="ECO:0000256" key="10">
    <source>
        <dbReference type="ARBA" id="ARBA00022989"/>
    </source>
</evidence>
<keyword evidence="3" id="KW-1003">Cell membrane</keyword>
<dbReference type="Gene3D" id="1.10.510.10">
    <property type="entry name" value="Transferase(Phosphotransferase) domain 1"/>
    <property type="match status" value="1"/>
</dbReference>
<dbReference type="PROSITE" id="PS50011">
    <property type="entry name" value="PROTEIN_KINASE_DOM"/>
    <property type="match status" value="1"/>
</dbReference>
<evidence type="ECO:0000256" key="1">
    <source>
        <dbReference type="ARBA" id="ARBA00004251"/>
    </source>
</evidence>
<dbReference type="SUPFAM" id="SSF52058">
    <property type="entry name" value="L domain-like"/>
    <property type="match status" value="3"/>
</dbReference>
<evidence type="ECO:0000256" key="4">
    <source>
        <dbReference type="ARBA" id="ARBA00022614"/>
    </source>
</evidence>
<evidence type="ECO:0000256" key="6">
    <source>
        <dbReference type="ARBA" id="ARBA00022729"/>
    </source>
</evidence>
<keyword evidence="13" id="KW-0325">Glycoprotein</keyword>
<evidence type="ECO:0000256" key="15">
    <source>
        <dbReference type="SAM" id="Phobius"/>
    </source>
</evidence>
<evidence type="ECO:0000256" key="9">
    <source>
        <dbReference type="ARBA" id="ARBA00022840"/>
    </source>
</evidence>
<evidence type="ECO:0000256" key="16">
    <source>
        <dbReference type="SAM" id="SignalP"/>
    </source>
</evidence>
<feature type="signal peptide" evidence="16">
    <location>
        <begin position="1"/>
        <end position="22"/>
    </location>
</feature>
<evidence type="ECO:0000313" key="19">
    <source>
        <dbReference type="Proteomes" id="UP001154282"/>
    </source>
</evidence>
<dbReference type="Pfam" id="PF13855">
    <property type="entry name" value="LRR_8"/>
    <property type="match status" value="3"/>
</dbReference>
<name>A0AAV0HCH1_9ROSI</name>
<dbReference type="Pfam" id="PF00560">
    <property type="entry name" value="LRR_1"/>
    <property type="match status" value="7"/>
</dbReference>
<dbReference type="GO" id="GO:0004674">
    <property type="term" value="F:protein serine/threonine kinase activity"/>
    <property type="evidence" value="ECO:0007669"/>
    <property type="project" value="UniProtKB-EC"/>
</dbReference>
<dbReference type="FunFam" id="3.80.10.10:FF:000095">
    <property type="entry name" value="LRR receptor-like serine/threonine-protein kinase GSO1"/>
    <property type="match status" value="1"/>
</dbReference>
<keyword evidence="4" id="KW-0433">Leucine-rich repeat</keyword>
<feature type="domain" description="Protein kinase" evidence="17">
    <location>
        <begin position="856"/>
        <end position="1140"/>
    </location>
</feature>
<evidence type="ECO:0000256" key="2">
    <source>
        <dbReference type="ARBA" id="ARBA00008684"/>
    </source>
</evidence>
<comment type="caution">
    <text evidence="18">The sequence shown here is derived from an EMBL/GenBank/DDBJ whole genome shotgun (WGS) entry which is preliminary data.</text>
</comment>
<dbReference type="PANTHER" id="PTHR48010:SF42">
    <property type="entry name" value="PROTEIN KINASE DOMAIN-CONTAINING PROTEIN"/>
    <property type="match status" value="1"/>
</dbReference>
<dbReference type="GO" id="GO:0005524">
    <property type="term" value="F:ATP binding"/>
    <property type="evidence" value="ECO:0007669"/>
    <property type="project" value="UniProtKB-KW"/>
</dbReference>
<feature type="transmembrane region" description="Helical" evidence="15">
    <location>
        <begin position="772"/>
        <end position="798"/>
    </location>
</feature>
<dbReference type="FunFam" id="3.30.200.20:FF:000404">
    <property type="entry name" value="Putative LRR receptor-like serine/threonine-protein kinase"/>
    <property type="match status" value="1"/>
</dbReference>
<dbReference type="InterPro" id="IPR050994">
    <property type="entry name" value="At_inactive_RLKs"/>
</dbReference>
<keyword evidence="6 16" id="KW-0732">Signal</keyword>
<dbReference type="InterPro" id="IPR032675">
    <property type="entry name" value="LRR_dom_sf"/>
</dbReference>
<dbReference type="SUPFAM" id="SSF56112">
    <property type="entry name" value="Protein kinase-like (PK-like)"/>
    <property type="match status" value="1"/>
</dbReference>
<evidence type="ECO:0000256" key="12">
    <source>
        <dbReference type="ARBA" id="ARBA00023170"/>
    </source>
</evidence>
<dbReference type="Pfam" id="PF07714">
    <property type="entry name" value="PK_Tyr_Ser-Thr"/>
    <property type="match status" value="1"/>
</dbReference>
<dbReference type="AlphaFoldDB" id="A0AAV0HCH1"/>
<accession>A0AAV0HCH1</accession>
<reference evidence="18" key="1">
    <citation type="submission" date="2022-08" db="EMBL/GenBank/DDBJ databases">
        <authorList>
            <person name="Gutierrez-Valencia J."/>
        </authorList>
    </citation>
    <scope>NUCLEOTIDE SEQUENCE</scope>
</reference>
<keyword evidence="10 15" id="KW-1133">Transmembrane helix</keyword>
<evidence type="ECO:0000313" key="18">
    <source>
        <dbReference type="EMBL" id="CAI0382917.1"/>
    </source>
</evidence>
<keyword evidence="12" id="KW-0675">Receptor</keyword>
<keyword evidence="7" id="KW-0677">Repeat</keyword>
<dbReference type="InterPro" id="IPR000719">
    <property type="entry name" value="Prot_kinase_dom"/>
</dbReference>
<dbReference type="FunFam" id="1.10.510.10:FF:000192">
    <property type="entry name" value="LRR receptor-like serine/threonine-protein kinase RPK2"/>
    <property type="match status" value="1"/>
</dbReference>
<dbReference type="Pfam" id="PF23598">
    <property type="entry name" value="LRR_14"/>
    <property type="match status" value="1"/>
</dbReference>
<evidence type="ECO:0000256" key="3">
    <source>
        <dbReference type="ARBA" id="ARBA00022475"/>
    </source>
</evidence>
<evidence type="ECO:0000256" key="14">
    <source>
        <dbReference type="SAM" id="MobiDB-lite"/>
    </source>
</evidence>
<dbReference type="FunFam" id="3.80.10.10:FF:000101">
    <property type="entry name" value="LRR receptor-like serine/threonine-protein kinase ERECTA"/>
    <property type="match status" value="1"/>
</dbReference>
<evidence type="ECO:0000256" key="13">
    <source>
        <dbReference type="ARBA" id="ARBA00023180"/>
    </source>
</evidence>
<evidence type="ECO:0000256" key="11">
    <source>
        <dbReference type="ARBA" id="ARBA00023136"/>
    </source>
</evidence>
<dbReference type="InterPro" id="IPR003591">
    <property type="entry name" value="Leu-rich_rpt_typical-subtyp"/>
</dbReference>
<comment type="subcellular location">
    <subcellularLocation>
        <location evidence="1">Cell membrane</location>
        <topology evidence="1">Single-pass type I membrane protein</topology>
    </subcellularLocation>
</comment>
<dbReference type="InterPro" id="IPR008271">
    <property type="entry name" value="Ser/Thr_kinase_AS"/>
</dbReference>
<proteinExistence type="inferred from homology"/>
<dbReference type="Gene3D" id="3.80.10.10">
    <property type="entry name" value="Ribonuclease Inhibitor"/>
    <property type="match status" value="5"/>
</dbReference>
<dbReference type="InterPro" id="IPR001611">
    <property type="entry name" value="Leu-rich_rpt"/>
</dbReference>
<dbReference type="FunFam" id="3.80.10.10:FF:000041">
    <property type="entry name" value="LRR receptor-like serine/threonine-protein kinase ERECTA"/>
    <property type="match status" value="1"/>
</dbReference>
<dbReference type="Proteomes" id="UP001154282">
    <property type="component" value="Unassembled WGS sequence"/>
</dbReference>
<keyword evidence="11 15" id="KW-0472">Membrane</keyword>